<gene>
    <name evidence="3" type="ORF">AQPE_5072</name>
</gene>
<keyword evidence="4" id="KW-1185">Reference proteome</keyword>
<dbReference type="CDD" id="cd06850">
    <property type="entry name" value="biotinyl_domain"/>
    <property type="match status" value="1"/>
</dbReference>
<organism evidence="3 4">
    <name type="scientific">Aquipluma nitroreducens</name>
    <dbReference type="NCBI Taxonomy" id="2010828"/>
    <lineage>
        <taxon>Bacteria</taxon>
        <taxon>Pseudomonadati</taxon>
        <taxon>Bacteroidota</taxon>
        <taxon>Bacteroidia</taxon>
        <taxon>Marinilabiliales</taxon>
        <taxon>Prolixibacteraceae</taxon>
        <taxon>Aquipluma</taxon>
    </lineage>
</organism>
<dbReference type="SUPFAM" id="SSF51230">
    <property type="entry name" value="Single hybrid motif"/>
    <property type="match status" value="1"/>
</dbReference>
<dbReference type="Proteomes" id="UP001193389">
    <property type="component" value="Chromosome"/>
</dbReference>
<evidence type="ECO:0000313" key="3">
    <source>
        <dbReference type="EMBL" id="BBE20877.1"/>
    </source>
</evidence>
<dbReference type="PANTHER" id="PTHR45266:SF3">
    <property type="entry name" value="OXALOACETATE DECARBOXYLASE ALPHA CHAIN"/>
    <property type="match status" value="1"/>
</dbReference>
<dbReference type="InterPro" id="IPR050709">
    <property type="entry name" value="Biotin_Carboxyl_Carrier/Decarb"/>
</dbReference>
<evidence type="ECO:0000259" key="2">
    <source>
        <dbReference type="PROSITE" id="PS50968"/>
    </source>
</evidence>
<dbReference type="Gene3D" id="2.40.50.100">
    <property type="match status" value="1"/>
</dbReference>
<proteinExistence type="predicted"/>
<dbReference type="EMBL" id="AP018694">
    <property type="protein sequence ID" value="BBE20877.1"/>
    <property type="molecule type" value="Genomic_DNA"/>
</dbReference>
<evidence type="ECO:0000256" key="1">
    <source>
        <dbReference type="ARBA" id="ARBA00023267"/>
    </source>
</evidence>
<dbReference type="FunFam" id="2.40.50.100:FF:000003">
    <property type="entry name" value="Acetyl-CoA carboxylase biotin carboxyl carrier protein"/>
    <property type="match status" value="1"/>
</dbReference>
<dbReference type="InterPro" id="IPR000089">
    <property type="entry name" value="Biotin_lipoyl"/>
</dbReference>
<dbReference type="AlphaFoldDB" id="A0A5K7SHC9"/>
<dbReference type="InterPro" id="IPR011053">
    <property type="entry name" value="Single_hybrid_motif"/>
</dbReference>
<reference evidence="3" key="1">
    <citation type="journal article" date="2020" name="Int. J. Syst. Evol. Microbiol.">
        <title>Aquipluma nitroreducens gen. nov. sp. nov., a novel facultatively anaerobic bacterium isolated from a freshwater lake.</title>
        <authorList>
            <person name="Watanabe M."/>
            <person name="Kojima H."/>
            <person name="Fukui M."/>
        </authorList>
    </citation>
    <scope>NUCLEOTIDE SEQUENCE</scope>
    <source>
        <strain evidence="3">MeG22</strain>
    </source>
</reference>
<keyword evidence="3" id="KW-0808">Transferase</keyword>
<dbReference type="PANTHER" id="PTHR45266">
    <property type="entry name" value="OXALOACETATE DECARBOXYLASE ALPHA CHAIN"/>
    <property type="match status" value="1"/>
</dbReference>
<dbReference type="KEGG" id="anf:AQPE_5072"/>
<accession>A0A5K7SHC9</accession>
<dbReference type="Pfam" id="PF00364">
    <property type="entry name" value="Biotin_lipoyl"/>
    <property type="match status" value="1"/>
</dbReference>
<sequence>MSIEIKIDKRIASVEILKQFENLLEIKVDDKIYQVDLMHNDEGIFSILANGHSFNIELVPQTKPKLYTAYTLYDTYNIEIIDAESRYRRNRSGVSPLASENSIISPMPGKVVKIQVKQGDEVKLGDTLITISAMKMESEYKSPKDGKIAKINVNEGSTVDANQVLIEIV</sequence>
<dbReference type="PROSITE" id="PS50968">
    <property type="entry name" value="BIOTINYL_LIPOYL"/>
    <property type="match status" value="1"/>
</dbReference>
<name>A0A5K7SHC9_9BACT</name>
<keyword evidence="3" id="KW-0670">Pyruvate</keyword>
<evidence type="ECO:0000313" key="4">
    <source>
        <dbReference type="Proteomes" id="UP001193389"/>
    </source>
</evidence>
<dbReference type="RefSeq" id="WP_318348969.1">
    <property type="nucleotide sequence ID" value="NZ_AP018694.1"/>
</dbReference>
<feature type="domain" description="Lipoyl-binding" evidence="2">
    <location>
        <begin position="92"/>
        <end position="169"/>
    </location>
</feature>
<keyword evidence="1" id="KW-0092">Biotin</keyword>
<protein>
    <submittedName>
        <fullName evidence="3">Pyruvate carboxyl transferase</fullName>
    </submittedName>
</protein>
<dbReference type="GO" id="GO:0016740">
    <property type="term" value="F:transferase activity"/>
    <property type="evidence" value="ECO:0007669"/>
    <property type="project" value="UniProtKB-KW"/>
</dbReference>